<proteinExistence type="predicted"/>
<dbReference type="Proteomes" id="UP000693946">
    <property type="component" value="Linkage Group LG21"/>
</dbReference>
<evidence type="ECO:0000313" key="2">
    <source>
        <dbReference type="Proteomes" id="UP000693946"/>
    </source>
</evidence>
<sequence>MLSKCLLAQIVFNKKHDREASRLTLKTYLKADTGPVNKDIYETLSPVGMGIENRFLLRTGSDCFDSLESFASFANDSLIDCERARMTSPRTLRSLRKIENDRDNFVIAVIMHSSIEFD</sequence>
<dbReference type="AlphaFoldDB" id="A0AAV6R2Q4"/>
<gene>
    <name evidence="1" type="ORF">JOB18_036584</name>
</gene>
<organism evidence="1 2">
    <name type="scientific">Solea senegalensis</name>
    <name type="common">Senegalese sole</name>
    <dbReference type="NCBI Taxonomy" id="28829"/>
    <lineage>
        <taxon>Eukaryota</taxon>
        <taxon>Metazoa</taxon>
        <taxon>Chordata</taxon>
        <taxon>Craniata</taxon>
        <taxon>Vertebrata</taxon>
        <taxon>Euteleostomi</taxon>
        <taxon>Actinopterygii</taxon>
        <taxon>Neopterygii</taxon>
        <taxon>Teleostei</taxon>
        <taxon>Neoteleostei</taxon>
        <taxon>Acanthomorphata</taxon>
        <taxon>Carangaria</taxon>
        <taxon>Pleuronectiformes</taxon>
        <taxon>Pleuronectoidei</taxon>
        <taxon>Soleidae</taxon>
        <taxon>Solea</taxon>
    </lineage>
</organism>
<evidence type="ECO:0000313" key="1">
    <source>
        <dbReference type="EMBL" id="KAG7499398.1"/>
    </source>
</evidence>
<name>A0AAV6R2Q4_SOLSE</name>
<accession>A0AAV6R2Q4</accession>
<comment type="caution">
    <text evidence="1">The sequence shown here is derived from an EMBL/GenBank/DDBJ whole genome shotgun (WGS) entry which is preliminary data.</text>
</comment>
<keyword evidence="2" id="KW-1185">Reference proteome</keyword>
<protein>
    <submittedName>
        <fullName evidence="1">Uncharacterized protein</fullName>
    </submittedName>
</protein>
<reference evidence="1 2" key="1">
    <citation type="journal article" date="2021" name="Sci. Rep.">
        <title>Chromosome anchoring in Senegalese sole (Solea senegalensis) reveals sex-associated markers and genome rearrangements in flatfish.</title>
        <authorList>
            <person name="Guerrero-Cozar I."/>
            <person name="Gomez-Garrido J."/>
            <person name="Berbel C."/>
            <person name="Martinez-Blanch J.F."/>
            <person name="Alioto T."/>
            <person name="Claros M.G."/>
            <person name="Gagnaire P.A."/>
            <person name="Manchado M."/>
        </authorList>
    </citation>
    <scope>NUCLEOTIDE SEQUENCE [LARGE SCALE GENOMIC DNA]</scope>
    <source>
        <strain evidence="1">Sse05_10M</strain>
    </source>
</reference>
<dbReference type="EMBL" id="JAGKHQ010000014">
    <property type="protein sequence ID" value="KAG7499398.1"/>
    <property type="molecule type" value="Genomic_DNA"/>
</dbReference>